<evidence type="ECO:0000313" key="4">
    <source>
        <dbReference type="Proteomes" id="UP000283210"/>
    </source>
</evidence>
<reference evidence="3 4" key="2">
    <citation type="submission" date="2019-01" db="EMBL/GenBank/DDBJ databases">
        <title>A chromosome length genome reference of the Java medaka (oryzias javanicus).</title>
        <authorList>
            <person name="Herpin A."/>
            <person name="Takehana Y."/>
            <person name="Naruse K."/>
            <person name="Ansai S."/>
            <person name="Kawaguchi M."/>
        </authorList>
    </citation>
    <scope>NUCLEOTIDE SEQUENCE [LARGE SCALE GENOMIC DNA]</scope>
    <source>
        <strain evidence="3">RS831</strain>
        <tissue evidence="3">Whole body</tissue>
    </source>
</reference>
<feature type="region of interest" description="Disordered" evidence="1">
    <location>
        <begin position="247"/>
        <end position="349"/>
    </location>
</feature>
<organism evidence="3 4">
    <name type="scientific">Oryzias javanicus</name>
    <name type="common">Javanese ricefish</name>
    <name type="synonym">Aplocheilus javanicus</name>
    <dbReference type="NCBI Taxonomy" id="123683"/>
    <lineage>
        <taxon>Eukaryota</taxon>
        <taxon>Metazoa</taxon>
        <taxon>Chordata</taxon>
        <taxon>Craniata</taxon>
        <taxon>Vertebrata</taxon>
        <taxon>Euteleostomi</taxon>
        <taxon>Actinopterygii</taxon>
        <taxon>Neopterygii</taxon>
        <taxon>Teleostei</taxon>
        <taxon>Neoteleostei</taxon>
        <taxon>Acanthomorphata</taxon>
        <taxon>Ovalentaria</taxon>
        <taxon>Atherinomorphae</taxon>
        <taxon>Beloniformes</taxon>
        <taxon>Adrianichthyidae</taxon>
        <taxon>Oryziinae</taxon>
        <taxon>Oryzias</taxon>
    </lineage>
</organism>
<dbReference type="Proteomes" id="UP000283210">
    <property type="component" value="Chromosome 12"/>
</dbReference>
<sequence>MAFGWKTAALLLLLMWTGGRAQSGDGDSEVRMICSSHISIRGCSVTCQLQTDGGSSEDEEDEEWNSVVKTSMCYSEWTGSVKKIKCVEGAGDSVQTGDLSPVVPVKVTVFPLRGGRLSSVLNLTKIVKPRSPQVWNVTFDLESNQTVIFIKTPYQNDYLKVENQLFQLHIWTAGQNLIQNISSQDRLKFDTDHLLRRSVPEASPNRRWCLRIRPRRPWSSVPAGGVLGSGGGDDLRRLHLLEERNPDRRLAHHPSPQADAGPDLQTSQGSPAEPEPEEFSSLNRAPPRAPAAGAAPAVSTEELEISASLSRTSSDSEDSWQHAGSAHEAGQQNQPEEAYVTMSSFYRTK</sequence>
<evidence type="ECO:0000313" key="3">
    <source>
        <dbReference type="EMBL" id="RVE66203.1"/>
    </source>
</evidence>
<feature type="signal peptide" evidence="2">
    <location>
        <begin position="1"/>
        <end position="21"/>
    </location>
</feature>
<proteinExistence type="predicted"/>
<evidence type="ECO:0000256" key="1">
    <source>
        <dbReference type="SAM" id="MobiDB-lite"/>
    </source>
</evidence>
<dbReference type="AlphaFoldDB" id="A0A3S2M1W4"/>
<protein>
    <submittedName>
        <fullName evidence="3">Uncharacterized protein</fullName>
    </submittedName>
</protein>
<dbReference type="EMBL" id="CM012448">
    <property type="protein sequence ID" value="RVE66203.1"/>
    <property type="molecule type" value="Genomic_DNA"/>
</dbReference>
<evidence type="ECO:0000256" key="2">
    <source>
        <dbReference type="SAM" id="SignalP"/>
    </source>
</evidence>
<gene>
    <name evidence="3" type="ORF">OJAV_G00124650</name>
</gene>
<accession>A0A3S2M1W4</accession>
<feature type="compositionally biased region" description="Polar residues" evidence="1">
    <location>
        <begin position="330"/>
        <end position="349"/>
    </location>
</feature>
<keyword evidence="2" id="KW-0732">Signal</keyword>
<name>A0A3S2M1W4_ORYJA</name>
<feature type="compositionally biased region" description="Low complexity" evidence="1">
    <location>
        <begin position="279"/>
        <end position="297"/>
    </location>
</feature>
<feature type="chain" id="PRO_5018526915" evidence="2">
    <location>
        <begin position="22"/>
        <end position="349"/>
    </location>
</feature>
<dbReference type="OrthoDB" id="8611929at2759"/>
<keyword evidence="4" id="KW-1185">Reference proteome</keyword>
<reference evidence="3 4" key="1">
    <citation type="submission" date="2018-11" db="EMBL/GenBank/DDBJ databases">
        <authorList>
            <person name="Lopez-Roques C."/>
            <person name="Donnadieu C."/>
            <person name="Bouchez O."/>
            <person name="Klopp C."/>
            <person name="Cabau C."/>
            <person name="Zahm M."/>
        </authorList>
    </citation>
    <scope>NUCLEOTIDE SEQUENCE [LARGE SCALE GENOMIC DNA]</scope>
    <source>
        <strain evidence="3">RS831</strain>
        <tissue evidence="3">Whole body</tissue>
    </source>
</reference>